<dbReference type="GO" id="GO:0006281">
    <property type="term" value="P:DNA repair"/>
    <property type="evidence" value="ECO:0007669"/>
    <property type="project" value="TreeGrafter"/>
</dbReference>
<dbReference type="OrthoDB" id="364858at2759"/>
<dbReference type="GO" id="GO:0000076">
    <property type="term" value="P:DNA replication checkpoint signaling"/>
    <property type="evidence" value="ECO:0007669"/>
    <property type="project" value="TreeGrafter"/>
</dbReference>
<dbReference type="GeneID" id="24565184"/>
<keyword evidence="3" id="KW-1185">Reference proteome</keyword>
<dbReference type="GO" id="GO:0071479">
    <property type="term" value="P:cellular response to ionizing radiation"/>
    <property type="evidence" value="ECO:0007669"/>
    <property type="project" value="TreeGrafter"/>
</dbReference>
<name>A0A061D7X0_BABBI</name>
<organism evidence="2 3">
    <name type="scientific">Babesia bigemina</name>
    <dbReference type="NCBI Taxonomy" id="5866"/>
    <lineage>
        <taxon>Eukaryota</taxon>
        <taxon>Sar</taxon>
        <taxon>Alveolata</taxon>
        <taxon>Apicomplexa</taxon>
        <taxon>Aconoidasida</taxon>
        <taxon>Piroplasmida</taxon>
        <taxon>Babesiidae</taxon>
        <taxon>Babesia</taxon>
    </lineage>
</organism>
<dbReference type="Gene3D" id="3.70.10.10">
    <property type="match status" value="1"/>
</dbReference>
<dbReference type="SUPFAM" id="SSF55979">
    <property type="entry name" value="DNA clamp"/>
    <property type="match status" value="1"/>
</dbReference>
<dbReference type="RefSeq" id="XP_012768829.1">
    <property type="nucleotide sequence ID" value="XM_012913375.1"/>
</dbReference>
<dbReference type="GO" id="GO:0031573">
    <property type="term" value="P:mitotic intra-S DNA damage checkpoint signaling"/>
    <property type="evidence" value="ECO:0007669"/>
    <property type="project" value="TreeGrafter"/>
</dbReference>
<dbReference type="InterPro" id="IPR046938">
    <property type="entry name" value="DNA_clamp_sf"/>
</dbReference>
<dbReference type="STRING" id="5866.A0A061D7X0"/>
<evidence type="ECO:0000313" key="2">
    <source>
        <dbReference type="EMBL" id="CDR96643.1"/>
    </source>
</evidence>
<gene>
    <name evidence="2" type="ORF">BBBOND_0305460</name>
</gene>
<proteinExistence type="predicted"/>
<dbReference type="EMBL" id="LK391709">
    <property type="protein sequence ID" value="CDR96643.1"/>
    <property type="molecule type" value="Genomic_DNA"/>
</dbReference>
<evidence type="ECO:0000313" key="3">
    <source>
        <dbReference type="Proteomes" id="UP000033188"/>
    </source>
</evidence>
<dbReference type="Proteomes" id="UP000033188">
    <property type="component" value="Chromosome 3"/>
</dbReference>
<protein>
    <submittedName>
        <fullName evidence="2">Uncharacterized protein</fullName>
    </submittedName>
</protein>
<accession>A0A061D7X0</accession>
<evidence type="ECO:0000256" key="1">
    <source>
        <dbReference type="SAM" id="MobiDB-lite"/>
    </source>
</evidence>
<dbReference type="OMA" id="MEYELNA"/>
<dbReference type="InterPro" id="IPR007268">
    <property type="entry name" value="Rad9/Ddc1"/>
</dbReference>
<dbReference type="GO" id="GO:0030896">
    <property type="term" value="C:checkpoint clamp complex"/>
    <property type="evidence" value="ECO:0007669"/>
    <property type="project" value="InterPro"/>
</dbReference>
<dbReference type="PANTHER" id="PTHR15237">
    <property type="entry name" value="DNA REPAIR PROTEIN RAD9"/>
    <property type="match status" value="1"/>
</dbReference>
<feature type="region of interest" description="Disordered" evidence="1">
    <location>
        <begin position="480"/>
        <end position="506"/>
    </location>
</feature>
<dbReference type="AlphaFoldDB" id="A0A061D7X0"/>
<dbReference type="KEGG" id="bbig:BBBOND_0305460"/>
<reference evidence="3" key="1">
    <citation type="journal article" date="2014" name="Nucleic Acids Res.">
        <title>The evolutionary dynamics of variant antigen genes in Babesia reveal a history of genomic innovation underlying host-parasite interaction.</title>
        <authorList>
            <person name="Jackson A.P."/>
            <person name="Otto T.D."/>
            <person name="Darby A."/>
            <person name="Ramaprasad A."/>
            <person name="Xia D."/>
            <person name="Echaide I.E."/>
            <person name="Farber M."/>
            <person name="Gahlot S."/>
            <person name="Gamble J."/>
            <person name="Gupta D."/>
            <person name="Gupta Y."/>
            <person name="Jackson L."/>
            <person name="Malandrin L."/>
            <person name="Malas T.B."/>
            <person name="Moussa E."/>
            <person name="Nair M."/>
            <person name="Reid A.J."/>
            <person name="Sanders M."/>
            <person name="Sharma J."/>
            <person name="Tracey A."/>
            <person name="Quail M.A."/>
            <person name="Weir W."/>
            <person name="Wastling J.M."/>
            <person name="Hall N."/>
            <person name="Willadsen P."/>
            <person name="Lingelbach K."/>
            <person name="Shiels B."/>
            <person name="Tait A."/>
            <person name="Berriman M."/>
            <person name="Allred D.R."/>
            <person name="Pain A."/>
        </authorList>
    </citation>
    <scope>NUCLEOTIDE SEQUENCE [LARGE SCALE GENOMIC DNA]</scope>
    <source>
        <strain evidence="3">Bond</strain>
    </source>
</reference>
<sequence>MEYELNASHTLLLKKIFILFRHVSSNVQIVATNNGLNLYALNGSNSAWLHIQLGRQFFRSIQLQEHDLREEDEEYETSQGKYWLVSTKNICQALSIVSPAGYRSQGYCAVFLKDVGQGDDNTVRTTVALEKLVIREEAEHGNVLSFVLSCAGEHIQRSAIISYEEQKLSVPDDIDWLNWHYLRIQPTILYKSINPYWSPFDDIAIAYDAKKDHVSLTIVKSSVKNTGRTKTRASRRAGISGKITINSSHFLKLKFDERVEPPKDITISLKELLSLSSFCESLKSPLSLLLRHAGDPVIVLFGEAVDLAENTTGQISIHQIIAEAAGQEYGDAYDSLFLSNQNKAWSGSLWLSSIQLENSNAEETTQIAESVKTFGATPAEYEPKTDPTPIPESFTASVVERVPEPVQERVIEPVKSPVRATPKAEPRDIYEEIFEEPSHEKTPTQETPAGFGNLSRQQRDLIYRTLALDFMPAAKLETVKGPNSNVGSTPIGGSEYESTLEGSLDSAPRERVETVYDQLAGIW</sequence>
<dbReference type="Pfam" id="PF04139">
    <property type="entry name" value="Rad9"/>
    <property type="match status" value="1"/>
</dbReference>
<dbReference type="PANTHER" id="PTHR15237:SF0">
    <property type="entry name" value="CELL CYCLE CHECKPOINT CONTROL PROTEIN"/>
    <property type="match status" value="1"/>
</dbReference>
<dbReference type="VEuPathDB" id="PiroplasmaDB:BBBOND_0305460"/>